<reference evidence="2" key="1">
    <citation type="submission" date="2023-07" db="EMBL/GenBank/DDBJ databases">
        <title>A chromosome-level genome assembly of Lolium multiflorum.</title>
        <authorList>
            <person name="Chen Y."/>
            <person name="Copetti D."/>
            <person name="Kolliker R."/>
            <person name="Studer B."/>
        </authorList>
    </citation>
    <scope>NUCLEOTIDE SEQUENCE</scope>
    <source>
        <strain evidence="2">02402/16</strain>
        <tissue evidence="2">Leaf</tissue>
    </source>
</reference>
<dbReference type="InterPro" id="IPR026960">
    <property type="entry name" value="RVT-Znf"/>
</dbReference>
<protein>
    <recommendedName>
        <fullName evidence="1">Reverse transcriptase zinc-binding domain-containing protein</fullName>
    </recommendedName>
</protein>
<evidence type="ECO:0000313" key="2">
    <source>
        <dbReference type="EMBL" id="KAK1642427.1"/>
    </source>
</evidence>
<evidence type="ECO:0000259" key="1">
    <source>
        <dbReference type="Pfam" id="PF13966"/>
    </source>
</evidence>
<organism evidence="2 3">
    <name type="scientific">Lolium multiflorum</name>
    <name type="common">Italian ryegrass</name>
    <name type="synonym">Lolium perenne subsp. multiflorum</name>
    <dbReference type="NCBI Taxonomy" id="4521"/>
    <lineage>
        <taxon>Eukaryota</taxon>
        <taxon>Viridiplantae</taxon>
        <taxon>Streptophyta</taxon>
        <taxon>Embryophyta</taxon>
        <taxon>Tracheophyta</taxon>
        <taxon>Spermatophyta</taxon>
        <taxon>Magnoliopsida</taxon>
        <taxon>Liliopsida</taxon>
        <taxon>Poales</taxon>
        <taxon>Poaceae</taxon>
        <taxon>BOP clade</taxon>
        <taxon>Pooideae</taxon>
        <taxon>Poodae</taxon>
        <taxon>Poeae</taxon>
        <taxon>Poeae Chloroplast Group 2 (Poeae type)</taxon>
        <taxon>Loliodinae</taxon>
        <taxon>Loliinae</taxon>
        <taxon>Lolium</taxon>
    </lineage>
</organism>
<keyword evidence="3" id="KW-1185">Reference proteome</keyword>
<dbReference type="AlphaFoldDB" id="A0AAD8RYR8"/>
<proteinExistence type="predicted"/>
<dbReference type="Proteomes" id="UP001231189">
    <property type="component" value="Unassembled WGS sequence"/>
</dbReference>
<feature type="domain" description="Reverse transcriptase zinc-binding" evidence="1">
    <location>
        <begin position="54"/>
        <end position="135"/>
    </location>
</feature>
<comment type="caution">
    <text evidence="2">The sequence shown here is derived from an EMBL/GenBank/DDBJ whole genome shotgun (WGS) entry which is preliminary data.</text>
</comment>
<sequence length="227" mass="26310">MVLTQGIHGLLQPRLSRVAQVELTELTTELSSVVLCHDTPDKRVCRLTNKMLSNKDFYSNAFRHLHTQDLAAKVWRSAAPLKCKIFSWPAWKRRLPTNERRFRHRLADSGLCPSCPLEEDVDHLLLTCPRAREIWQFFNFDLGARGIAGFPALFTNCCRNLEETTVVTAILWNIWKRRNSLVFNNQDEPLMMVTRRCLADLRLWAHRCTVPTSASMITNWVFSFEPP</sequence>
<gene>
    <name evidence="2" type="ORF">QYE76_060232</name>
</gene>
<name>A0AAD8RYR8_LOLMU</name>
<dbReference type="EMBL" id="JAUUTY010000004">
    <property type="protein sequence ID" value="KAK1642427.1"/>
    <property type="molecule type" value="Genomic_DNA"/>
</dbReference>
<evidence type="ECO:0000313" key="3">
    <source>
        <dbReference type="Proteomes" id="UP001231189"/>
    </source>
</evidence>
<dbReference type="Pfam" id="PF13966">
    <property type="entry name" value="zf-RVT"/>
    <property type="match status" value="1"/>
</dbReference>
<accession>A0AAD8RYR8</accession>